<gene>
    <name evidence="9" type="ORF">GT755_10590</name>
</gene>
<feature type="compositionally biased region" description="Pro residues" evidence="5">
    <location>
        <begin position="138"/>
        <end position="153"/>
    </location>
</feature>
<dbReference type="InterPro" id="IPR014756">
    <property type="entry name" value="Ig_E-set"/>
</dbReference>
<feature type="transmembrane region" description="Helical" evidence="6">
    <location>
        <begin position="168"/>
        <end position="189"/>
    </location>
</feature>
<dbReference type="GO" id="GO:0042597">
    <property type="term" value="C:periplasmic space"/>
    <property type="evidence" value="ECO:0007669"/>
    <property type="project" value="InterPro"/>
</dbReference>
<name>A0A7C9MZJ1_9ACTN</name>
<evidence type="ECO:0000256" key="5">
    <source>
        <dbReference type="SAM" id="MobiDB-lite"/>
    </source>
</evidence>
<protein>
    <recommendedName>
        <fullName evidence="8">CopC domain-containing protein</fullName>
    </recommendedName>
</protein>
<dbReference type="Pfam" id="PF04234">
    <property type="entry name" value="CopC"/>
    <property type="match status" value="1"/>
</dbReference>
<evidence type="ECO:0000256" key="1">
    <source>
        <dbReference type="ARBA" id="ARBA00004196"/>
    </source>
</evidence>
<dbReference type="GO" id="GO:0006825">
    <property type="term" value="P:copper ion transport"/>
    <property type="evidence" value="ECO:0007669"/>
    <property type="project" value="InterPro"/>
</dbReference>
<feature type="compositionally biased region" description="Low complexity" evidence="5">
    <location>
        <begin position="126"/>
        <end position="137"/>
    </location>
</feature>
<keyword evidence="10" id="KW-1185">Reference proteome</keyword>
<dbReference type="GO" id="GO:0005507">
    <property type="term" value="F:copper ion binding"/>
    <property type="evidence" value="ECO:0007669"/>
    <property type="project" value="InterPro"/>
</dbReference>
<dbReference type="PANTHER" id="PTHR34820">
    <property type="entry name" value="INNER MEMBRANE PROTEIN YEBZ"/>
    <property type="match status" value="1"/>
</dbReference>
<dbReference type="RefSeq" id="WP_161479548.1">
    <property type="nucleotide sequence ID" value="NZ_WXEW01000003.1"/>
</dbReference>
<keyword evidence="6" id="KW-0472">Membrane</keyword>
<dbReference type="GO" id="GO:0046688">
    <property type="term" value="P:response to copper ion"/>
    <property type="evidence" value="ECO:0007669"/>
    <property type="project" value="InterPro"/>
</dbReference>
<proteinExistence type="predicted"/>
<evidence type="ECO:0000256" key="3">
    <source>
        <dbReference type="ARBA" id="ARBA00022729"/>
    </source>
</evidence>
<dbReference type="InterPro" id="IPR007348">
    <property type="entry name" value="CopC_dom"/>
</dbReference>
<dbReference type="SUPFAM" id="SSF81296">
    <property type="entry name" value="E set domains"/>
    <property type="match status" value="1"/>
</dbReference>
<dbReference type="GO" id="GO:0030313">
    <property type="term" value="C:cell envelope"/>
    <property type="evidence" value="ECO:0007669"/>
    <property type="project" value="UniProtKB-SubCell"/>
</dbReference>
<organism evidence="9 10">
    <name type="scientific">Herbidospora solisilvae</name>
    <dbReference type="NCBI Taxonomy" id="2696284"/>
    <lineage>
        <taxon>Bacteria</taxon>
        <taxon>Bacillati</taxon>
        <taxon>Actinomycetota</taxon>
        <taxon>Actinomycetes</taxon>
        <taxon>Streptosporangiales</taxon>
        <taxon>Streptosporangiaceae</taxon>
        <taxon>Herbidospora</taxon>
    </lineage>
</organism>
<dbReference type="AlphaFoldDB" id="A0A7C9MZJ1"/>
<dbReference type="InterPro" id="IPR032694">
    <property type="entry name" value="CopC/D"/>
</dbReference>
<feature type="region of interest" description="Disordered" evidence="5">
    <location>
        <begin position="108"/>
        <end position="167"/>
    </location>
</feature>
<keyword evidence="6" id="KW-1133">Transmembrane helix</keyword>
<keyword evidence="2" id="KW-0479">Metal-binding</keyword>
<dbReference type="Gene3D" id="2.60.40.1220">
    <property type="match status" value="1"/>
</dbReference>
<feature type="signal peptide" evidence="7">
    <location>
        <begin position="1"/>
        <end position="25"/>
    </location>
</feature>
<keyword evidence="6" id="KW-0812">Transmembrane</keyword>
<comment type="caution">
    <text evidence="9">The sequence shown here is derived from an EMBL/GenBank/DDBJ whole genome shotgun (WGS) entry which is preliminary data.</text>
</comment>
<comment type="subcellular location">
    <subcellularLocation>
        <location evidence="1">Cell envelope</location>
    </subcellularLocation>
</comment>
<evidence type="ECO:0000259" key="8">
    <source>
        <dbReference type="Pfam" id="PF04234"/>
    </source>
</evidence>
<evidence type="ECO:0000256" key="7">
    <source>
        <dbReference type="SAM" id="SignalP"/>
    </source>
</evidence>
<dbReference type="Proteomes" id="UP000479526">
    <property type="component" value="Unassembled WGS sequence"/>
</dbReference>
<evidence type="ECO:0000313" key="10">
    <source>
        <dbReference type="Proteomes" id="UP000479526"/>
    </source>
</evidence>
<accession>A0A7C9MZJ1</accession>
<dbReference type="InterPro" id="IPR014755">
    <property type="entry name" value="Cu-Rt/internalin_Ig-like"/>
</dbReference>
<evidence type="ECO:0000256" key="4">
    <source>
        <dbReference type="ARBA" id="ARBA00023008"/>
    </source>
</evidence>
<feature type="chain" id="PRO_5039247776" description="CopC domain-containing protein" evidence="7">
    <location>
        <begin position="26"/>
        <end position="198"/>
    </location>
</feature>
<reference evidence="9 10" key="1">
    <citation type="submission" date="2020-01" db="EMBL/GenBank/DDBJ databases">
        <title>Herbidospora sp. NEAU-GS84 nov., a novel actinomycete isolated from soil.</title>
        <authorList>
            <person name="Han L."/>
        </authorList>
    </citation>
    <scope>NUCLEOTIDE SEQUENCE [LARGE SCALE GENOMIC DNA]</scope>
    <source>
        <strain evidence="9 10">NEAU-GS84</strain>
    </source>
</reference>
<sequence>MLFRRTAALILLATATLWPASAAQAHDVLKSSNPKENAKVESLTEVVLEFSNAVRFPKVVVNGPDDRNYAWGEAERDGHKVIQAVSGPLPAGKYVIAYRIVSSDGHPRTGEVPFTVTAPDTPTPEPSETAGAASPSASPEPTPVVASTPPPVDAAPQSSTEDADSGGGGGFLILAIGVGVVAVAAVVMATRRKPGKGD</sequence>
<dbReference type="GO" id="GO:0005886">
    <property type="term" value="C:plasma membrane"/>
    <property type="evidence" value="ECO:0007669"/>
    <property type="project" value="TreeGrafter"/>
</dbReference>
<dbReference type="EMBL" id="WXEW01000003">
    <property type="protein sequence ID" value="NAS22130.1"/>
    <property type="molecule type" value="Genomic_DNA"/>
</dbReference>
<evidence type="ECO:0000313" key="9">
    <source>
        <dbReference type="EMBL" id="NAS22130.1"/>
    </source>
</evidence>
<evidence type="ECO:0000256" key="6">
    <source>
        <dbReference type="SAM" id="Phobius"/>
    </source>
</evidence>
<keyword evidence="3 7" id="KW-0732">Signal</keyword>
<evidence type="ECO:0000256" key="2">
    <source>
        <dbReference type="ARBA" id="ARBA00022723"/>
    </source>
</evidence>
<dbReference type="PANTHER" id="PTHR34820:SF4">
    <property type="entry name" value="INNER MEMBRANE PROTEIN YEBZ"/>
    <property type="match status" value="1"/>
</dbReference>
<keyword evidence="4" id="KW-0186">Copper</keyword>
<feature type="domain" description="CopC" evidence="8">
    <location>
        <begin position="26"/>
        <end position="116"/>
    </location>
</feature>